<protein>
    <recommendedName>
        <fullName evidence="2">Chromo domain-containing protein</fullName>
    </recommendedName>
</protein>
<evidence type="ECO:0000259" key="2">
    <source>
        <dbReference type="PROSITE" id="PS50013"/>
    </source>
</evidence>
<dbReference type="SUPFAM" id="SSF54160">
    <property type="entry name" value="Chromo domain-like"/>
    <property type="match status" value="1"/>
</dbReference>
<evidence type="ECO:0000256" key="1">
    <source>
        <dbReference type="SAM" id="MobiDB-lite"/>
    </source>
</evidence>
<gene>
    <name evidence="3" type="ORF">OE88DRAFT_1676654</name>
</gene>
<dbReference type="InterPro" id="IPR000953">
    <property type="entry name" value="Chromo/chromo_shadow_dom"/>
</dbReference>
<feature type="region of interest" description="Disordered" evidence="1">
    <location>
        <begin position="1"/>
        <end position="23"/>
    </location>
</feature>
<dbReference type="SMART" id="SM00298">
    <property type="entry name" value="CHROMO"/>
    <property type="match status" value="1"/>
</dbReference>
<dbReference type="InterPro" id="IPR016197">
    <property type="entry name" value="Chromo-like_dom_sf"/>
</dbReference>
<dbReference type="STRING" id="5364.A0A5C3N803"/>
<accession>A0A5C3N803</accession>
<evidence type="ECO:0000313" key="3">
    <source>
        <dbReference type="EMBL" id="TFK53460.1"/>
    </source>
</evidence>
<dbReference type="OrthoDB" id="433924at2759"/>
<name>A0A5C3N803_9AGAM</name>
<dbReference type="Gene3D" id="2.40.50.40">
    <property type="match status" value="1"/>
</dbReference>
<dbReference type="Pfam" id="PF00385">
    <property type="entry name" value="Chromo"/>
    <property type="match status" value="1"/>
</dbReference>
<dbReference type="GO" id="GO:0006338">
    <property type="term" value="P:chromatin remodeling"/>
    <property type="evidence" value="ECO:0007669"/>
    <property type="project" value="UniProtKB-ARBA"/>
</dbReference>
<evidence type="ECO:0000313" key="4">
    <source>
        <dbReference type="Proteomes" id="UP000305948"/>
    </source>
</evidence>
<reference evidence="3 4" key="1">
    <citation type="journal article" date="2019" name="Nat. Ecol. Evol.">
        <title>Megaphylogeny resolves global patterns of mushroom evolution.</title>
        <authorList>
            <person name="Varga T."/>
            <person name="Krizsan K."/>
            <person name="Foldi C."/>
            <person name="Dima B."/>
            <person name="Sanchez-Garcia M."/>
            <person name="Sanchez-Ramirez S."/>
            <person name="Szollosi G.J."/>
            <person name="Szarkandi J.G."/>
            <person name="Papp V."/>
            <person name="Albert L."/>
            <person name="Andreopoulos W."/>
            <person name="Angelini C."/>
            <person name="Antonin V."/>
            <person name="Barry K.W."/>
            <person name="Bougher N.L."/>
            <person name="Buchanan P."/>
            <person name="Buyck B."/>
            <person name="Bense V."/>
            <person name="Catcheside P."/>
            <person name="Chovatia M."/>
            <person name="Cooper J."/>
            <person name="Damon W."/>
            <person name="Desjardin D."/>
            <person name="Finy P."/>
            <person name="Geml J."/>
            <person name="Haridas S."/>
            <person name="Hughes K."/>
            <person name="Justo A."/>
            <person name="Karasinski D."/>
            <person name="Kautmanova I."/>
            <person name="Kiss B."/>
            <person name="Kocsube S."/>
            <person name="Kotiranta H."/>
            <person name="LaButti K.M."/>
            <person name="Lechner B.E."/>
            <person name="Liimatainen K."/>
            <person name="Lipzen A."/>
            <person name="Lukacs Z."/>
            <person name="Mihaltcheva S."/>
            <person name="Morgado L.N."/>
            <person name="Niskanen T."/>
            <person name="Noordeloos M.E."/>
            <person name="Ohm R.A."/>
            <person name="Ortiz-Santana B."/>
            <person name="Ovrebo C."/>
            <person name="Racz N."/>
            <person name="Riley R."/>
            <person name="Savchenko A."/>
            <person name="Shiryaev A."/>
            <person name="Soop K."/>
            <person name="Spirin V."/>
            <person name="Szebenyi C."/>
            <person name="Tomsovsky M."/>
            <person name="Tulloss R.E."/>
            <person name="Uehling J."/>
            <person name="Grigoriev I.V."/>
            <person name="Vagvolgyi C."/>
            <person name="Papp T."/>
            <person name="Martin F.M."/>
            <person name="Miettinen O."/>
            <person name="Hibbett D.S."/>
            <person name="Nagy L.G."/>
        </authorList>
    </citation>
    <scope>NUCLEOTIDE SEQUENCE [LARGE SCALE GENOMIC DNA]</scope>
    <source>
        <strain evidence="3 4">OMC1185</strain>
    </source>
</reference>
<organism evidence="3 4">
    <name type="scientific">Heliocybe sulcata</name>
    <dbReference type="NCBI Taxonomy" id="5364"/>
    <lineage>
        <taxon>Eukaryota</taxon>
        <taxon>Fungi</taxon>
        <taxon>Dikarya</taxon>
        <taxon>Basidiomycota</taxon>
        <taxon>Agaricomycotina</taxon>
        <taxon>Agaricomycetes</taxon>
        <taxon>Gloeophyllales</taxon>
        <taxon>Gloeophyllaceae</taxon>
        <taxon>Heliocybe</taxon>
    </lineage>
</organism>
<sequence length="430" mass="49180">MPPTRSVQSRRSNPRKTFTGGKGKQRVVTIEGRTLKVSPVFDTLFLWMAERDAIRRKRVAGEPAPWTDDPILARYRFTNVFRVFDRTTQYILKNVINRGSRALNECAFRVMLFRTFNRISTWELLQAGIGPLTWRSFDVDTYAEVLGEAAESGIALYASAYIMPAPQLGMKRNYENHLILLRQMMQEDLPKRLQKVKHLENAHEMITSYPSMGDFTAFQLLLDLNMMPHYGFSEDTWVSCGPGSASGLRKIFGDGVKGIESAAMAYLRDTQHEHFKRLGITEPPSLRPGRLGVSLVDLEHSLCECDKYSRVKHPNIKGKRTAIKAMFRAQSGRLTADLPERWASELMPECSILTDTDDDNTEYEVSHIVREALAEDGAVIYLVRWTGYGPEDDMWFEEEDLRGAPEVLEAWRNRRALARRRAVKGRDSPR</sequence>
<keyword evidence="4" id="KW-1185">Reference proteome</keyword>
<dbReference type="AlphaFoldDB" id="A0A5C3N803"/>
<feature type="compositionally biased region" description="Polar residues" evidence="1">
    <location>
        <begin position="1"/>
        <end position="11"/>
    </location>
</feature>
<dbReference type="Pfam" id="PF18723">
    <property type="entry name" value="HMUDK_hel"/>
    <property type="match status" value="1"/>
</dbReference>
<dbReference type="InterPro" id="IPR040684">
    <property type="entry name" value="HMUDK_hel"/>
</dbReference>
<dbReference type="EMBL" id="ML213507">
    <property type="protein sequence ID" value="TFK53460.1"/>
    <property type="molecule type" value="Genomic_DNA"/>
</dbReference>
<dbReference type="Proteomes" id="UP000305948">
    <property type="component" value="Unassembled WGS sequence"/>
</dbReference>
<feature type="domain" description="Chromo" evidence="2">
    <location>
        <begin position="363"/>
        <end position="423"/>
    </location>
</feature>
<dbReference type="InterPro" id="IPR023780">
    <property type="entry name" value="Chromo_domain"/>
</dbReference>
<dbReference type="PROSITE" id="PS50013">
    <property type="entry name" value="CHROMO_2"/>
    <property type="match status" value="1"/>
</dbReference>
<proteinExistence type="predicted"/>